<gene>
    <name evidence="1" type="ORF">GS601_00265</name>
</gene>
<proteinExistence type="predicted"/>
<evidence type="ECO:0000313" key="1">
    <source>
        <dbReference type="EMBL" id="NDJ15736.1"/>
    </source>
</evidence>
<name>A0A8J7Z054_9CYAN</name>
<protein>
    <submittedName>
        <fullName evidence="1">Uncharacterized protein</fullName>
    </submittedName>
</protein>
<keyword evidence="2" id="KW-1185">Reference proteome</keyword>
<evidence type="ECO:0000313" key="2">
    <source>
        <dbReference type="Proteomes" id="UP000646053"/>
    </source>
</evidence>
<accession>A0A8J7Z054</accession>
<sequence>MTHLLTQISSIFGATFIQYSLDSGKIGVVAVRGIFDMRRFILGVMTGCLAMLAQQTPLQASVGLRSPDDPSRAYWLEAQQLTQDQLLLLNRVETSLEEAEAHRLRSLRGQLFLHTWAIDRFLKSNYPNPSVFCASPDGTEVAGTDAVDLAQGQVYCTLYFASLNLELLRKDLNQRTGIVDARPLRAPIPLLKVPPKIAPAQSDSLVFNFPEGTIIGKSIQLPSAQDPVLPALSGSINPIATIQSVRQRLAQIQSAFPEDLRILIPLGAQTPLPDPMERDSYEARPRADFYHPATTISDLLSSEVYLLAATWATTVGQAGKPPSHR</sequence>
<organism evidence="1 2">
    <name type="scientific">Myxacorys almedinensis A</name>
    <dbReference type="NCBI Taxonomy" id="2690445"/>
    <lineage>
        <taxon>Bacteria</taxon>
        <taxon>Bacillati</taxon>
        <taxon>Cyanobacteriota</taxon>
        <taxon>Cyanophyceae</taxon>
        <taxon>Leptolyngbyales</taxon>
        <taxon>Leptolyngbyaceae</taxon>
        <taxon>Myxacorys</taxon>
        <taxon>Myxacorys almedinensis</taxon>
    </lineage>
</organism>
<dbReference type="AlphaFoldDB" id="A0A8J7Z054"/>
<dbReference type="Proteomes" id="UP000646053">
    <property type="component" value="Unassembled WGS sequence"/>
</dbReference>
<dbReference type="EMBL" id="WVIE01000001">
    <property type="protein sequence ID" value="NDJ15736.1"/>
    <property type="molecule type" value="Genomic_DNA"/>
</dbReference>
<comment type="caution">
    <text evidence="1">The sequence shown here is derived from an EMBL/GenBank/DDBJ whole genome shotgun (WGS) entry which is preliminary data.</text>
</comment>
<reference evidence="1" key="1">
    <citation type="submission" date="2019-12" db="EMBL/GenBank/DDBJ databases">
        <title>High-Quality draft genome sequences of three cyanobacteria isolated from the limestone walls of the Old Cathedral of Coimbra.</title>
        <authorList>
            <person name="Tiago I."/>
            <person name="Soares F."/>
            <person name="Portugal A."/>
        </authorList>
    </citation>
    <scope>NUCLEOTIDE SEQUENCE</scope>
    <source>
        <strain evidence="1">A</strain>
    </source>
</reference>